<dbReference type="SUPFAM" id="SSF88713">
    <property type="entry name" value="Glycoside hydrolase/deacetylase"/>
    <property type="match status" value="1"/>
</dbReference>
<keyword evidence="2" id="KW-1185">Reference proteome</keyword>
<protein>
    <submittedName>
        <fullName evidence="1">Polysaccharide deacetylase family protein</fullName>
    </submittedName>
</protein>
<organism evidence="1 2">
    <name type="scientific">Parasphingorhabdus flavimaris</name>
    <dbReference type="NCBI Taxonomy" id="266812"/>
    <lineage>
        <taxon>Bacteria</taxon>
        <taxon>Pseudomonadati</taxon>
        <taxon>Pseudomonadota</taxon>
        <taxon>Alphaproteobacteria</taxon>
        <taxon>Sphingomonadales</taxon>
        <taxon>Sphingomonadaceae</taxon>
        <taxon>Parasphingorhabdus</taxon>
    </lineage>
</organism>
<dbReference type="Proteomes" id="UP000652427">
    <property type="component" value="Unassembled WGS sequence"/>
</dbReference>
<sequence length="324" mass="35557">MTDVFITIDTEYSAGIYDRLGFSCRAENFDKSILGRTPNGDVGISYQMDVFDRYGMKAVFFVDPMPALIWGVEAIADIVSPIIARGHDVQLHLHSEWLAFAGDANPLGSRTGQNMKDFSRDEQKRLLDFAARTLVEAGAPYPVAFRAGNYGANDDTLRALADLGLAYDTSHCPGIAAAECAIGLSKTQYRPVAHCGVMELPIGAIGAIGNKTRHAQITALSAAELISAIRFAHQQNLLYFTVVSHSFELMSRDRKRINKIIKKRFETFCRLFAAMPDVTTMTFNDDSLSIASSTIPSPVLPHNIMRTGARLAEQLLSNKLYGGK</sequence>
<name>A0ABX2N2F0_9SPHN</name>
<proteinExistence type="predicted"/>
<dbReference type="Gene3D" id="3.20.20.370">
    <property type="entry name" value="Glycoside hydrolase/deacetylase"/>
    <property type="match status" value="1"/>
</dbReference>
<dbReference type="CDD" id="cd10933">
    <property type="entry name" value="CE4_u9"/>
    <property type="match status" value="1"/>
</dbReference>
<reference evidence="1 2" key="1">
    <citation type="submission" date="2020-06" db="EMBL/GenBank/DDBJ databases">
        <authorList>
            <person name="Kim S.-J."/>
            <person name="Park S.-J."/>
        </authorList>
    </citation>
    <scope>NUCLEOTIDE SEQUENCE [LARGE SCALE GENOMIC DNA]</scope>
    <source>
        <strain evidence="1 2">SW-151</strain>
    </source>
</reference>
<dbReference type="EMBL" id="JABWMH010000002">
    <property type="protein sequence ID" value="NVD27862.1"/>
    <property type="molecule type" value="Genomic_DNA"/>
</dbReference>
<dbReference type="RefSeq" id="WP_176279340.1">
    <property type="nucleotide sequence ID" value="NZ_JABWMH010000002.1"/>
</dbReference>
<evidence type="ECO:0000313" key="1">
    <source>
        <dbReference type="EMBL" id="NVD27862.1"/>
    </source>
</evidence>
<comment type="caution">
    <text evidence="1">The sequence shown here is derived from an EMBL/GenBank/DDBJ whole genome shotgun (WGS) entry which is preliminary data.</text>
</comment>
<gene>
    <name evidence="1" type="ORF">HUO14_08100</name>
</gene>
<dbReference type="InterPro" id="IPR011330">
    <property type="entry name" value="Glyco_hydro/deAcase_b/a-brl"/>
</dbReference>
<accession>A0ABX2N2F0</accession>
<evidence type="ECO:0000313" key="2">
    <source>
        <dbReference type="Proteomes" id="UP000652427"/>
    </source>
</evidence>